<gene>
    <name evidence="1" type="ORF">PCAMFM013_S002g000320</name>
</gene>
<proteinExistence type="predicted"/>
<dbReference type="Proteomes" id="UP000053732">
    <property type="component" value="Unassembled WGS sequence"/>
</dbReference>
<dbReference type="AlphaFoldDB" id="A0A0G4NWM6"/>
<organism evidence="1 2">
    <name type="scientific">Penicillium camemberti (strain FM 013)</name>
    <dbReference type="NCBI Taxonomy" id="1429867"/>
    <lineage>
        <taxon>Eukaryota</taxon>
        <taxon>Fungi</taxon>
        <taxon>Dikarya</taxon>
        <taxon>Ascomycota</taxon>
        <taxon>Pezizomycotina</taxon>
        <taxon>Eurotiomycetes</taxon>
        <taxon>Eurotiomycetidae</taxon>
        <taxon>Eurotiales</taxon>
        <taxon>Aspergillaceae</taxon>
        <taxon>Penicillium</taxon>
    </lineage>
</organism>
<evidence type="ECO:0000313" key="2">
    <source>
        <dbReference type="Proteomes" id="UP000053732"/>
    </source>
</evidence>
<dbReference type="EMBL" id="HG793135">
    <property type="protein sequence ID" value="CRL18450.1"/>
    <property type="molecule type" value="Genomic_DNA"/>
</dbReference>
<reference evidence="1 2" key="1">
    <citation type="journal article" date="2014" name="Nat. Commun.">
        <title>Multiple recent horizontal transfers of a large genomic region in cheese making fungi.</title>
        <authorList>
            <person name="Cheeseman K."/>
            <person name="Ropars J."/>
            <person name="Renault P."/>
            <person name="Dupont J."/>
            <person name="Gouzy J."/>
            <person name="Branca A."/>
            <person name="Abraham A.L."/>
            <person name="Ceppi M."/>
            <person name="Conseiller E."/>
            <person name="Debuchy R."/>
            <person name="Malagnac F."/>
            <person name="Goarin A."/>
            <person name="Silar P."/>
            <person name="Lacoste S."/>
            <person name="Sallet E."/>
            <person name="Bensimon A."/>
            <person name="Giraud T."/>
            <person name="Brygoo Y."/>
        </authorList>
    </citation>
    <scope>NUCLEOTIDE SEQUENCE [LARGE SCALE GENOMIC DNA]</scope>
    <source>
        <strain evidence="2">FM 013</strain>
    </source>
</reference>
<accession>A0A0G4NWM6</accession>
<keyword evidence="2" id="KW-1185">Reference proteome</keyword>
<protein>
    <submittedName>
        <fullName evidence="1">Str. FM013</fullName>
    </submittedName>
</protein>
<sequence length="64" mass="7426">MLRLNWIYVTDFSNYLCRICTSRSPIRHSRAVTTDILMDKPESSQMMIYACILYSGSCFGKAHE</sequence>
<name>A0A0G4NWM6_PENC3</name>
<evidence type="ECO:0000313" key="1">
    <source>
        <dbReference type="EMBL" id="CRL18450.1"/>
    </source>
</evidence>